<dbReference type="AlphaFoldDB" id="A0A9D1PJZ5"/>
<dbReference type="SUPFAM" id="SSF47413">
    <property type="entry name" value="lambda repressor-like DNA-binding domains"/>
    <property type="match status" value="1"/>
</dbReference>
<feature type="transmembrane region" description="Helical" evidence="2">
    <location>
        <begin position="102"/>
        <end position="128"/>
    </location>
</feature>
<dbReference type="Pfam" id="PF13464">
    <property type="entry name" value="RodZ_C"/>
    <property type="match status" value="1"/>
</dbReference>
<feature type="compositionally biased region" description="Acidic residues" evidence="1">
    <location>
        <begin position="176"/>
        <end position="192"/>
    </location>
</feature>
<keyword evidence="2" id="KW-1133">Transmembrane helix</keyword>
<feature type="domain" description="Cytoskeleton protein RodZ-like C-terminal" evidence="3">
    <location>
        <begin position="212"/>
        <end position="280"/>
    </location>
</feature>
<reference evidence="4" key="1">
    <citation type="journal article" date="2021" name="PeerJ">
        <title>Extensive microbial diversity within the chicken gut microbiome revealed by metagenomics and culture.</title>
        <authorList>
            <person name="Gilroy R."/>
            <person name="Ravi A."/>
            <person name="Getino M."/>
            <person name="Pursley I."/>
            <person name="Horton D.L."/>
            <person name="Alikhan N.F."/>
            <person name="Baker D."/>
            <person name="Gharbi K."/>
            <person name="Hall N."/>
            <person name="Watson M."/>
            <person name="Adriaenssens E.M."/>
            <person name="Foster-Nyarko E."/>
            <person name="Jarju S."/>
            <person name="Secka A."/>
            <person name="Antonio M."/>
            <person name="Oren A."/>
            <person name="Chaudhuri R.R."/>
            <person name="La Ragione R."/>
            <person name="Hildebrand F."/>
            <person name="Pallen M.J."/>
        </authorList>
    </citation>
    <scope>NUCLEOTIDE SEQUENCE</scope>
    <source>
        <strain evidence="4">CHK169-2315</strain>
    </source>
</reference>
<dbReference type="InterPro" id="IPR050400">
    <property type="entry name" value="Bact_Cytoskel_RodZ"/>
</dbReference>
<gene>
    <name evidence="4" type="ORF">H9895_02295</name>
</gene>
<dbReference type="InterPro" id="IPR001387">
    <property type="entry name" value="Cro/C1-type_HTH"/>
</dbReference>
<evidence type="ECO:0000256" key="2">
    <source>
        <dbReference type="SAM" id="Phobius"/>
    </source>
</evidence>
<comment type="caution">
    <text evidence="4">The sequence shown here is derived from an EMBL/GenBank/DDBJ whole genome shotgun (WGS) entry which is preliminary data.</text>
</comment>
<dbReference type="PANTHER" id="PTHR34475">
    <property type="match status" value="1"/>
</dbReference>
<feature type="compositionally biased region" description="Basic and acidic residues" evidence="1">
    <location>
        <begin position="145"/>
        <end position="157"/>
    </location>
</feature>
<dbReference type="GO" id="GO:0003677">
    <property type="term" value="F:DNA binding"/>
    <property type="evidence" value="ECO:0007669"/>
    <property type="project" value="InterPro"/>
</dbReference>
<dbReference type="Gene3D" id="1.10.260.40">
    <property type="entry name" value="lambda repressor-like DNA-binding domains"/>
    <property type="match status" value="1"/>
</dbReference>
<dbReference type="Pfam" id="PF13413">
    <property type="entry name" value="HTH_25"/>
    <property type="match status" value="1"/>
</dbReference>
<evidence type="ECO:0000259" key="3">
    <source>
        <dbReference type="Pfam" id="PF13464"/>
    </source>
</evidence>
<accession>A0A9D1PJZ5</accession>
<proteinExistence type="predicted"/>
<dbReference type="Proteomes" id="UP000823937">
    <property type="component" value="Unassembled WGS sequence"/>
</dbReference>
<dbReference type="PANTHER" id="PTHR34475:SF1">
    <property type="entry name" value="CYTOSKELETON PROTEIN RODZ"/>
    <property type="match status" value="1"/>
</dbReference>
<reference evidence="4" key="2">
    <citation type="submission" date="2021-04" db="EMBL/GenBank/DDBJ databases">
        <authorList>
            <person name="Gilroy R."/>
        </authorList>
    </citation>
    <scope>NUCLEOTIDE SEQUENCE</scope>
    <source>
        <strain evidence="4">CHK169-2315</strain>
    </source>
</reference>
<organism evidence="4 5">
    <name type="scientific">Candidatus Pseudogracilibacillus intestinigallinarum</name>
    <dbReference type="NCBI Taxonomy" id="2838742"/>
    <lineage>
        <taxon>Bacteria</taxon>
        <taxon>Bacillati</taxon>
        <taxon>Bacillota</taxon>
        <taxon>Bacilli</taxon>
        <taxon>Bacillales</taxon>
        <taxon>Bacillaceae</taxon>
        <taxon>Pseudogracilibacillus</taxon>
    </lineage>
</organism>
<feature type="region of interest" description="Disordered" evidence="1">
    <location>
        <begin position="134"/>
        <end position="199"/>
    </location>
</feature>
<keyword evidence="2" id="KW-0472">Membrane</keyword>
<protein>
    <submittedName>
        <fullName evidence="4">Helix-turn-helix domain-containing protein</fullName>
    </submittedName>
</protein>
<evidence type="ECO:0000256" key="1">
    <source>
        <dbReference type="SAM" id="MobiDB-lite"/>
    </source>
</evidence>
<dbReference type="CDD" id="cd00093">
    <property type="entry name" value="HTH_XRE"/>
    <property type="match status" value="1"/>
</dbReference>
<dbReference type="InterPro" id="IPR025194">
    <property type="entry name" value="RodZ-like_C"/>
</dbReference>
<evidence type="ECO:0000313" key="5">
    <source>
        <dbReference type="Proteomes" id="UP000823937"/>
    </source>
</evidence>
<name>A0A9D1PJZ5_9BACI</name>
<evidence type="ECO:0000313" key="4">
    <source>
        <dbReference type="EMBL" id="HIV73893.1"/>
    </source>
</evidence>
<keyword evidence="2" id="KW-0812">Transmembrane</keyword>
<sequence length="293" mass="33239">MEIGQILKEAREEKSLTLDDIQEMTKIQKRYLVAIEQNEFQALPGRFYARAFIKEYAEVIGLNATELLAEFDEEKIETEDLTETAQYSRLERTKAPKEAKSISFLSIIPTIIVVILIIAIVVVAWMFLQKSSNDSENEAVQNDNEIIRDVNEGKQTENENDNEAGTNEDDAKNGTDEEEKETGSFEVDEIGEESSPLSTMSFTYSGDKVEIELKAEQDTYLEIKGASDDVYYADTLMADADSDTFDVTDEDRVYFNIGNTAGLTVYINGVEMEYPVDRNEKVHQKIWVNLVKN</sequence>
<feature type="compositionally biased region" description="Polar residues" evidence="1">
    <location>
        <begin position="134"/>
        <end position="144"/>
    </location>
</feature>
<dbReference type="InterPro" id="IPR010982">
    <property type="entry name" value="Lambda_DNA-bd_dom_sf"/>
</dbReference>
<dbReference type="EMBL" id="DXHX01000030">
    <property type="protein sequence ID" value="HIV73893.1"/>
    <property type="molecule type" value="Genomic_DNA"/>
</dbReference>
<feature type="compositionally biased region" description="Acidic residues" evidence="1">
    <location>
        <begin position="158"/>
        <end position="168"/>
    </location>
</feature>